<sequence>MTDGSTGIRRLVLGNGLRVVVDTAPGVGLTAVAVHYGAGFRSEPEGRAGLAHLLEHMMFEGSEHFPDRAYFTALMASGGAAEGTTHQDYTDYVHTVPAAALGRALAAEADRMRAPRFTAASLTEQLAGVEAEIRAAGHDSPLGVLPWPLLAGLMYDRWANAHDGYGDLPALARLTPADCTDFFRAHYTPGNAVVTVSGGGEPDEVGALVARHFSGVPAGPAAPARPALAEPPLAADRTAVRRLARGGAVTVGYRLPDPAADLDDYLDRIVAARLLTTPAADAGCGFFGPLDALDPDTLVIALPAADEDGARAALDGLDAALAELAGAGLADRRVQEAAERLAQEHLRDHHGPAARARALGRLEILFGRPGLLDELPARLRAVSTDRVRAAARAMTAQHRAVLALLPGGEPVPFRGLRAAGAPAAGPGSAPVTAGRAAAGAGSRAGSRRSTDGQAGPGLPAYAESGTGPGPGRPAVAAVRDARAPLVELRLRLPAPAGAAPADRERLALVLADRWAARHPRSGPARATVESGAVLLEAWLPAPAPHPAALAGLLAEPPTPAELATAEPRARARMGSRVTDPAWLAEQALRRRILGAEPAPAAAPGLPCAGGIELTAVGDLDPDAWTAAAAEALRPLAAGIAAPPRPPAAAAEGLALLRLPPGVPADASELLWAAPESAAAGSFAARWLAVAVVGGSQPGARLPALRTAAAPYGFHTYAGRFGDHAGTGPLIQVRARLPHHGAAEAAAAVREELRRTGTAPPTEAEADAARRYCAGQFALVPQTQAALADQLSGWLASGRRADEFAGFPAALYDVPADDVARTCAALFAQPAYAGVLAAPATHHPAEETP</sequence>
<evidence type="ECO:0000256" key="3">
    <source>
        <dbReference type="SAM" id="MobiDB-lite"/>
    </source>
</evidence>
<dbReference type="InterPro" id="IPR050361">
    <property type="entry name" value="MPP/UQCRC_Complex"/>
</dbReference>
<dbReference type="EMBL" id="CP030862">
    <property type="protein sequence ID" value="AXE23466.1"/>
    <property type="molecule type" value="Genomic_DNA"/>
</dbReference>
<dbReference type="KEGG" id="sgz:C0216_08295"/>
<dbReference type="InterPro" id="IPR011765">
    <property type="entry name" value="Pept_M16_N"/>
</dbReference>
<name>A0A344TXU5_9ACTN</name>
<organism evidence="6 7">
    <name type="scientific">Streptomyces globosus</name>
    <dbReference type="NCBI Taxonomy" id="68209"/>
    <lineage>
        <taxon>Bacteria</taxon>
        <taxon>Bacillati</taxon>
        <taxon>Actinomycetota</taxon>
        <taxon>Actinomycetes</taxon>
        <taxon>Kitasatosporales</taxon>
        <taxon>Streptomycetaceae</taxon>
        <taxon>Streptomyces</taxon>
    </lineage>
</organism>
<dbReference type="InterPro" id="IPR001431">
    <property type="entry name" value="Pept_M16_Zn_BS"/>
</dbReference>
<feature type="domain" description="Peptidase M16 C-terminal" evidence="5">
    <location>
        <begin position="174"/>
        <end position="274"/>
    </location>
</feature>
<dbReference type="InterPro" id="IPR007863">
    <property type="entry name" value="Peptidase_M16_C"/>
</dbReference>
<dbReference type="SUPFAM" id="SSF63411">
    <property type="entry name" value="LuxS/MPP-like metallohydrolase"/>
    <property type="match status" value="3"/>
</dbReference>
<dbReference type="GO" id="GO:0006508">
    <property type="term" value="P:proteolysis"/>
    <property type="evidence" value="ECO:0007669"/>
    <property type="project" value="InterPro"/>
</dbReference>
<feature type="region of interest" description="Disordered" evidence="3">
    <location>
        <begin position="419"/>
        <end position="475"/>
    </location>
</feature>
<dbReference type="OrthoDB" id="9811314at2"/>
<evidence type="ECO:0000256" key="2">
    <source>
        <dbReference type="RuleBase" id="RU004447"/>
    </source>
</evidence>
<protein>
    <recommendedName>
        <fullName evidence="8">Insulinase family protein</fullName>
    </recommendedName>
</protein>
<dbReference type="GO" id="GO:0046872">
    <property type="term" value="F:metal ion binding"/>
    <property type="evidence" value="ECO:0007669"/>
    <property type="project" value="InterPro"/>
</dbReference>
<evidence type="ECO:0000259" key="4">
    <source>
        <dbReference type="Pfam" id="PF00675"/>
    </source>
</evidence>
<dbReference type="GO" id="GO:0004222">
    <property type="term" value="F:metalloendopeptidase activity"/>
    <property type="evidence" value="ECO:0007669"/>
    <property type="project" value="InterPro"/>
</dbReference>
<dbReference type="Pfam" id="PF00675">
    <property type="entry name" value="Peptidase_M16"/>
    <property type="match status" value="1"/>
</dbReference>
<dbReference type="PANTHER" id="PTHR11851:SF49">
    <property type="entry name" value="MITOCHONDRIAL-PROCESSING PEPTIDASE SUBUNIT ALPHA"/>
    <property type="match status" value="1"/>
</dbReference>
<dbReference type="Proteomes" id="UP000252004">
    <property type="component" value="Chromosome"/>
</dbReference>
<dbReference type="Pfam" id="PF05193">
    <property type="entry name" value="Peptidase_M16_C"/>
    <property type="match status" value="1"/>
</dbReference>
<evidence type="ECO:0008006" key="8">
    <source>
        <dbReference type="Google" id="ProtNLM"/>
    </source>
</evidence>
<dbReference type="Gene3D" id="3.30.830.10">
    <property type="entry name" value="Metalloenzyme, LuxS/M16 peptidase-like"/>
    <property type="match status" value="3"/>
</dbReference>
<evidence type="ECO:0000256" key="1">
    <source>
        <dbReference type="ARBA" id="ARBA00007261"/>
    </source>
</evidence>
<reference evidence="6 7" key="1">
    <citation type="submission" date="2018-01" db="EMBL/GenBank/DDBJ databases">
        <title>Draft genome Sequence of streptomyces globosus LZH-48.</title>
        <authorList>
            <person name="Ran K."/>
            <person name="Li Z."/>
            <person name="Wei S."/>
            <person name="Dong R."/>
        </authorList>
    </citation>
    <scope>NUCLEOTIDE SEQUENCE [LARGE SCALE GENOMIC DNA]</scope>
    <source>
        <strain evidence="6 7">LZH-48</strain>
    </source>
</reference>
<dbReference type="PROSITE" id="PS00143">
    <property type="entry name" value="INSULINASE"/>
    <property type="match status" value="1"/>
</dbReference>
<proteinExistence type="inferred from homology"/>
<evidence type="ECO:0000259" key="5">
    <source>
        <dbReference type="Pfam" id="PF05193"/>
    </source>
</evidence>
<dbReference type="PANTHER" id="PTHR11851">
    <property type="entry name" value="METALLOPROTEASE"/>
    <property type="match status" value="1"/>
</dbReference>
<dbReference type="RefSeq" id="WP_114054647.1">
    <property type="nucleotide sequence ID" value="NZ_CP030862.1"/>
</dbReference>
<comment type="similarity">
    <text evidence="1 2">Belongs to the peptidase M16 family.</text>
</comment>
<dbReference type="InterPro" id="IPR011249">
    <property type="entry name" value="Metalloenz_LuxS/M16"/>
</dbReference>
<dbReference type="AlphaFoldDB" id="A0A344TXU5"/>
<feature type="compositionally biased region" description="Low complexity" evidence="3">
    <location>
        <begin position="419"/>
        <end position="444"/>
    </location>
</feature>
<keyword evidence="7" id="KW-1185">Reference proteome</keyword>
<evidence type="ECO:0000313" key="6">
    <source>
        <dbReference type="EMBL" id="AXE23466.1"/>
    </source>
</evidence>
<accession>A0A344TXU5</accession>
<evidence type="ECO:0000313" key="7">
    <source>
        <dbReference type="Proteomes" id="UP000252004"/>
    </source>
</evidence>
<feature type="domain" description="Peptidase M16 N-terminal" evidence="4">
    <location>
        <begin position="20"/>
        <end position="136"/>
    </location>
</feature>
<gene>
    <name evidence="6" type="ORF">C0216_08295</name>
</gene>